<proteinExistence type="predicted"/>
<dbReference type="CDD" id="cd07521">
    <property type="entry name" value="HAD_FCP1-like"/>
    <property type="match status" value="1"/>
</dbReference>
<dbReference type="InterPro" id="IPR011948">
    <property type="entry name" value="Dullard_phosphatase"/>
</dbReference>
<reference evidence="2" key="1">
    <citation type="submission" date="2016-06" db="UniProtKB">
        <authorList>
            <consortium name="WormBaseParasite"/>
        </authorList>
    </citation>
    <scope>IDENTIFICATION</scope>
</reference>
<dbReference type="PROSITE" id="PS50969">
    <property type="entry name" value="FCP1"/>
    <property type="match status" value="1"/>
</dbReference>
<dbReference type="AlphaFoldDB" id="A0A183J6U6"/>
<dbReference type="Gene3D" id="3.40.50.1000">
    <property type="entry name" value="HAD superfamily/HAD-like"/>
    <property type="match status" value="1"/>
</dbReference>
<dbReference type="Pfam" id="PF03031">
    <property type="entry name" value="NIF"/>
    <property type="match status" value="1"/>
</dbReference>
<dbReference type="SUPFAM" id="SSF56784">
    <property type="entry name" value="HAD-like"/>
    <property type="match status" value="1"/>
</dbReference>
<protein>
    <submittedName>
        <fullName evidence="2">FCP1 homology domain-containing protein</fullName>
    </submittedName>
</protein>
<dbReference type="WBParaSite" id="SBAD_0001198101-mRNA-1">
    <property type="protein sequence ID" value="SBAD_0001198101-mRNA-1"/>
    <property type="gene ID" value="SBAD_0001198101"/>
</dbReference>
<dbReference type="SMART" id="SM00577">
    <property type="entry name" value="CPDc"/>
    <property type="match status" value="1"/>
</dbReference>
<dbReference type="InterPro" id="IPR023214">
    <property type="entry name" value="HAD_sf"/>
</dbReference>
<accession>A0A183J6U6</accession>
<dbReference type="NCBIfam" id="TIGR02251">
    <property type="entry name" value="HIF-SF_euk"/>
    <property type="match status" value="1"/>
</dbReference>
<sequence>LFVIFVFRSLDDKSGNARIENILTGPALPDKAVESPPFSLVLDLDETLVHCSLSKLDGASLNFPVTLNENTYQVYVRLRPHIREFLERMSKVYEIVLFTASKRAYADRLISLLDPDNKFISYRLFREHCILINGNYIKDLSILGRDLAKTIIIDNSPHSFIYQVRHFALEFSEYINIMLI</sequence>
<dbReference type="PANTHER" id="PTHR12210">
    <property type="entry name" value="DULLARD PROTEIN PHOSPHATASE"/>
    <property type="match status" value="1"/>
</dbReference>
<evidence type="ECO:0000313" key="2">
    <source>
        <dbReference type="WBParaSite" id="SBAD_0001198101-mRNA-1"/>
    </source>
</evidence>
<dbReference type="GO" id="GO:0016791">
    <property type="term" value="F:phosphatase activity"/>
    <property type="evidence" value="ECO:0007669"/>
    <property type="project" value="InterPro"/>
</dbReference>
<name>A0A183J6U6_9BILA</name>
<dbReference type="InterPro" id="IPR050365">
    <property type="entry name" value="TIM50"/>
</dbReference>
<organism evidence="2">
    <name type="scientific">Soboliphyme baturini</name>
    <dbReference type="NCBI Taxonomy" id="241478"/>
    <lineage>
        <taxon>Eukaryota</taxon>
        <taxon>Metazoa</taxon>
        <taxon>Ecdysozoa</taxon>
        <taxon>Nematoda</taxon>
        <taxon>Enoplea</taxon>
        <taxon>Dorylaimia</taxon>
        <taxon>Dioctophymatida</taxon>
        <taxon>Dioctophymatoidea</taxon>
        <taxon>Soboliphymatidae</taxon>
        <taxon>Soboliphyme</taxon>
    </lineage>
</organism>
<dbReference type="InterPro" id="IPR004274">
    <property type="entry name" value="FCP1_dom"/>
</dbReference>
<dbReference type="FunFam" id="3.40.50.1000:FF:000093">
    <property type="entry name" value="NLI interacting factor-like phosphatase family protein"/>
    <property type="match status" value="1"/>
</dbReference>
<feature type="domain" description="FCP1 homology" evidence="1">
    <location>
        <begin position="33"/>
        <end position="180"/>
    </location>
</feature>
<evidence type="ECO:0000259" key="1">
    <source>
        <dbReference type="PROSITE" id="PS50969"/>
    </source>
</evidence>
<dbReference type="InterPro" id="IPR036412">
    <property type="entry name" value="HAD-like_sf"/>
</dbReference>